<dbReference type="EMBL" id="BFAA01023094">
    <property type="protein sequence ID" value="GCB81901.1"/>
    <property type="molecule type" value="Genomic_DNA"/>
</dbReference>
<keyword evidence="2" id="KW-0964">Secreted</keyword>
<feature type="domain" description="Fibrillar collagen NC1" evidence="6">
    <location>
        <begin position="75"/>
        <end position="117"/>
    </location>
</feature>
<evidence type="ECO:0000313" key="7">
    <source>
        <dbReference type="EMBL" id="GCB81901.1"/>
    </source>
</evidence>
<evidence type="ECO:0000256" key="3">
    <source>
        <dbReference type="ARBA" id="ARBA00022530"/>
    </source>
</evidence>
<keyword evidence="8" id="KW-1185">Reference proteome</keyword>
<evidence type="ECO:0000313" key="8">
    <source>
        <dbReference type="Proteomes" id="UP000288216"/>
    </source>
</evidence>
<sequence length="117" mass="12526">MGRKGPLGPKGSKGSSGPSGQKGDTGLIGLPGAPGPPGEVIQPLPIRTPKKTRRSSDGMQADERDNILDYTNGMEDIFDSLDNLKMEVDRMKNPMGTHSNPARTCKDLQLSHPDFPD</sequence>
<dbReference type="GO" id="GO:0005576">
    <property type="term" value="C:extracellular region"/>
    <property type="evidence" value="ECO:0007669"/>
    <property type="project" value="UniProtKB-SubCell"/>
</dbReference>
<reference evidence="7 8" key="1">
    <citation type="journal article" date="2018" name="Nat. Ecol. Evol.">
        <title>Shark genomes provide insights into elasmobranch evolution and the origin of vertebrates.</title>
        <authorList>
            <person name="Hara Y"/>
            <person name="Yamaguchi K"/>
            <person name="Onimaru K"/>
            <person name="Kadota M"/>
            <person name="Koyanagi M"/>
            <person name="Keeley SD"/>
            <person name="Tatsumi K"/>
            <person name="Tanaka K"/>
            <person name="Motone F"/>
            <person name="Kageyama Y"/>
            <person name="Nozu R"/>
            <person name="Adachi N"/>
            <person name="Nishimura O"/>
            <person name="Nakagawa R"/>
            <person name="Tanegashima C"/>
            <person name="Kiyatake I"/>
            <person name="Matsumoto R"/>
            <person name="Murakumo K"/>
            <person name="Nishida K"/>
            <person name="Terakita A"/>
            <person name="Kuratani S"/>
            <person name="Sato K"/>
            <person name="Hyodo S Kuraku.S."/>
        </authorList>
    </citation>
    <scope>NUCLEOTIDE SEQUENCE [LARGE SCALE GENOMIC DNA]</scope>
</reference>
<keyword evidence="4" id="KW-0176">Collagen</keyword>
<evidence type="ECO:0000256" key="5">
    <source>
        <dbReference type="SAM" id="MobiDB-lite"/>
    </source>
</evidence>
<evidence type="ECO:0000256" key="1">
    <source>
        <dbReference type="ARBA" id="ARBA00004613"/>
    </source>
</evidence>
<dbReference type="PROSITE" id="PS51461">
    <property type="entry name" value="NC1_FIB"/>
    <property type="match status" value="1"/>
</dbReference>
<dbReference type="OrthoDB" id="8939548at2759"/>
<dbReference type="InterPro" id="IPR000885">
    <property type="entry name" value="Fib_collagen_C"/>
</dbReference>
<organism evidence="7 8">
    <name type="scientific">Scyliorhinus torazame</name>
    <name type="common">Cloudy catshark</name>
    <name type="synonym">Catulus torazame</name>
    <dbReference type="NCBI Taxonomy" id="75743"/>
    <lineage>
        <taxon>Eukaryota</taxon>
        <taxon>Metazoa</taxon>
        <taxon>Chordata</taxon>
        <taxon>Craniata</taxon>
        <taxon>Vertebrata</taxon>
        <taxon>Chondrichthyes</taxon>
        <taxon>Elasmobranchii</taxon>
        <taxon>Galeomorphii</taxon>
        <taxon>Galeoidea</taxon>
        <taxon>Carcharhiniformes</taxon>
        <taxon>Scyliorhinidae</taxon>
        <taxon>Scyliorhinus</taxon>
    </lineage>
</organism>
<feature type="non-terminal residue" evidence="7">
    <location>
        <position position="117"/>
    </location>
</feature>
<feature type="compositionally biased region" description="Low complexity" evidence="5">
    <location>
        <begin position="1"/>
        <end position="31"/>
    </location>
</feature>
<feature type="region of interest" description="Disordered" evidence="5">
    <location>
        <begin position="91"/>
        <end position="117"/>
    </location>
</feature>
<dbReference type="AlphaFoldDB" id="A0A401Q963"/>
<evidence type="ECO:0000256" key="4">
    <source>
        <dbReference type="ARBA" id="ARBA00023119"/>
    </source>
</evidence>
<accession>A0A401Q963</accession>
<comment type="caution">
    <text evidence="7">The sequence shown here is derived from an EMBL/GenBank/DDBJ whole genome shotgun (WGS) entry which is preliminary data.</text>
</comment>
<evidence type="ECO:0000256" key="2">
    <source>
        <dbReference type="ARBA" id="ARBA00022525"/>
    </source>
</evidence>
<feature type="region of interest" description="Disordered" evidence="5">
    <location>
        <begin position="1"/>
        <end position="66"/>
    </location>
</feature>
<keyword evidence="3" id="KW-0272">Extracellular matrix</keyword>
<proteinExistence type="predicted"/>
<evidence type="ECO:0000259" key="6">
    <source>
        <dbReference type="PROSITE" id="PS51461"/>
    </source>
</evidence>
<dbReference type="Proteomes" id="UP000288216">
    <property type="component" value="Unassembled WGS sequence"/>
</dbReference>
<dbReference type="Pfam" id="PF01410">
    <property type="entry name" value="COLFI"/>
    <property type="match status" value="1"/>
</dbReference>
<dbReference type="GO" id="GO:0005581">
    <property type="term" value="C:collagen trimer"/>
    <property type="evidence" value="ECO:0007669"/>
    <property type="project" value="UniProtKB-KW"/>
</dbReference>
<comment type="subcellular location">
    <subcellularLocation>
        <location evidence="1">Secreted</location>
    </subcellularLocation>
</comment>
<dbReference type="InterPro" id="IPR008160">
    <property type="entry name" value="Collagen"/>
</dbReference>
<dbReference type="Gene3D" id="2.60.120.1000">
    <property type="match status" value="1"/>
</dbReference>
<protein>
    <recommendedName>
        <fullName evidence="6">Fibrillar collagen NC1 domain-containing protein</fullName>
    </recommendedName>
</protein>
<dbReference type="STRING" id="75743.A0A401Q963"/>
<dbReference type="GO" id="GO:0005201">
    <property type="term" value="F:extracellular matrix structural constituent"/>
    <property type="evidence" value="ECO:0007669"/>
    <property type="project" value="InterPro"/>
</dbReference>
<gene>
    <name evidence="7" type="ORF">scyTo_0022589</name>
</gene>
<name>A0A401Q963_SCYTO</name>
<dbReference type="Pfam" id="PF01391">
    <property type="entry name" value="Collagen"/>
    <property type="match status" value="1"/>
</dbReference>